<dbReference type="GeneID" id="92892723"/>
<dbReference type="InterPro" id="IPR052372">
    <property type="entry name" value="YpjD/HemX"/>
</dbReference>
<dbReference type="PANTHER" id="PTHR38034:SF1">
    <property type="entry name" value="INNER MEMBRANE PROTEIN YPJD"/>
    <property type="match status" value="1"/>
</dbReference>
<dbReference type="Proteomes" id="UP000020595">
    <property type="component" value="Unassembled WGS sequence"/>
</dbReference>
<feature type="transmembrane region" description="Helical" evidence="1">
    <location>
        <begin position="36"/>
        <end position="58"/>
    </location>
</feature>
<feature type="transmembrane region" description="Helical" evidence="1">
    <location>
        <begin position="214"/>
        <end position="232"/>
    </location>
</feature>
<keyword evidence="1" id="KW-0812">Transmembrane</keyword>
<keyword evidence="1" id="KW-1133">Transmembrane helix</keyword>
<protein>
    <submittedName>
        <fullName evidence="3">Cytochrome C assembly family protein</fullName>
    </submittedName>
</protein>
<feature type="transmembrane region" description="Helical" evidence="1">
    <location>
        <begin position="95"/>
        <end position="112"/>
    </location>
</feature>
<dbReference type="SMR" id="A0A009IS80"/>
<dbReference type="GO" id="GO:0017004">
    <property type="term" value="P:cytochrome complex assembly"/>
    <property type="evidence" value="ECO:0007669"/>
    <property type="project" value="InterPro"/>
</dbReference>
<dbReference type="GO" id="GO:0020037">
    <property type="term" value="F:heme binding"/>
    <property type="evidence" value="ECO:0007669"/>
    <property type="project" value="InterPro"/>
</dbReference>
<reference evidence="3 4" key="1">
    <citation type="submission" date="2014-02" db="EMBL/GenBank/DDBJ databases">
        <title>Comparative genomics and transcriptomics to identify genetic mechanisms underlying the emergence of carbapenem resistant Acinetobacter baumannii (CRAb).</title>
        <authorList>
            <person name="Harris A.D."/>
            <person name="Johnson K.J."/>
            <person name="George J."/>
            <person name="Shefchek K."/>
            <person name="Daugherty S.C."/>
            <person name="Parankush S."/>
            <person name="Sadzewicz L."/>
            <person name="Tallon L."/>
            <person name="Sengamalay N."/>
            <person name="Hazen T.H."/>
            <person name="Rasko D.A."/>
        </authorList>
    </citation>
    <scope>NUCLEOTIDE SEQUENCE [LARGE SCALE GENOMIC DNA]</scope>
    <source>
        <strain evidence="3 4">1295743</strain>
    </source>
</reference>
<organism evidence="3 4">
    <name type="scientific">Acinetobacter baumannii (strain 1295743)</name>
    <dbReference type="NCBI Taxonomy" id="1310613"/>
    <lineage>
        <taxon>Bacteria</taxon>
        <taxon>Pseudomonadati</taxon>
        <taxon>Pseudomonadota</taxon>
        <taxon>Gammaproteobacteria</taxon>
        <taxon>Moraxellales</taxon>
        <taxon>Moraxellaceae</taxon>
        <taxon>Acinetobacter</taxon>
        <taxon>Acinetobacter calcoaceticus/baumannii complex</taxon>
    </lineage>
</organism>
<dbReference type="PATRIC" id="fig|1310613.3.peg.1077"/>
<comment type="caution">
    <text evidence="3">The sequence shown here is derived from an EMBL/GenBank/DDBJ whole genome shotgun (WGS) entry which is preliminary data.</text>
</comment>
<feature type="transmembrane region" description="Helical" evidence="1">
    <location>
        <begin position="70"/>
        <end position="88"/>
    </location>
</feature>
<evidence type="ECO:0000256" key="1">
    <source>
        <dbReference type="SAM" id="Phobius"/>
    </source>
</evidence>
<dbReference type="PANTHER" id="PTHR38034">
    <property type="entry name" value="INNER MEMBRANE PROTEIN YPJD"/>
    <property type="match status" value="1"/>
</dbReference>
<keyword evidence="1" id="KW-0472">Membrane</keyword>
<proteinExistence type="predicted"/>
<dbReference type="InterPro" id="IPR002541">
    <property type="entry name" value="Cyt_c_assembly"/>
</dbReference>
<feature type="transmembrane region" description="Helical" evidence="1">
    <location>
        <begin position="179"/>
        <end position="202"/>
    </location>
</feature>
<accession>A0A009IS80</accession>
<dbReference type="AlphaFoldDB" id="A0A009IS80"/>
<evidence type="ECO:0000259" key="2">
    <source>
        <dbReference type="Pfam" id="PF01578"/>
    </source>
</evidence>
<sequence length="269" mass="30298">MISLPLVYTILALIAYTTSFWYLFIRLMSKREPNPWLFAFVTTLALLLHGTVLCHAMLTPSGINYDVFNLVSFTSGLMLLLSLVFSTFRPIVPLNLLGIPVAAIGLILGFAFSRPDQFIEQHSLGLDTHIILSLSAYAVLLMATIHAILIWFQNRELKKKQKKRIWVNLLPSIQAMESLLFDLIITGFILLTIALAFGFLTVDSFFAQHLAHKTVFSIISWFIYGSLLIGHYKLGWRGQKAIRFTLIGFALLAIGFIGSKFVLEMILGR</sequence>
<gene>
    <name evidence="3" type="ORF">J512_1124</name>
</gene>
<feature type="transmembrane region" description="Helical" evidence="1">
    <location>
        <begin position="244"/>
        <end position="263"/>
    </location>
</feature>
<evidence type="ECO:0000313" key="4">
    <source>
        <dbReference type="Proteomes" id="UP000020595"/>
    </source>
</evidence>
<feature type="transmembrane region" description="Helical" evidence="1">
    <location>
        <begin position="132"/>
        <end position="152"/>
    </location>
</feature>
<dbReference type="RefSeq" id="WP_000624642.1">
    <property type="nucleotide sequence ID" value="NZ_JEWH01000009.1"/>
</dbReference>
<dbReference type="EMBL" id="JEWH01000009">
    <property type="protein sequence ID" value="EXB06713.1"/>
    <property type="molecule type" value="Genomic_DNA"/>
</dbReference>
<evidence type="ECO:0000313" key="3">
    <source>
        <dbReference type="EMBL" id="EXB06713.1"/>
    </source>
</evidence>
<feature type="transmembrane region" description="Helical" evidence="1">
    <location>
        <begin position="6"/>
        <end position="24"/>
    </location>
</feature>
<name>A0A009IS80_ACIB9</name>
<feature type="domain" description="Cytochrome c assembly protein" evidence="2">
    <location>
        <begin position="43"/>
        <end position="266"/>
    </location>
</feature>
<dbReference type="Pfam" id="PF01578">
    <property type="entry name" value="Cytochrom_C_asm"/>
    <property type="match status" value="1"/>
</dbReference>